<dbReference type="PROSITE" id="PS01186">
    <property type="entry name" value="EGF_2"/>
    <property type="match status" value="1"/>
</dbReference>
<dbReference type="EMBL" id="HG805836">
    <property type="protein sequence ID" value="CDW52959.1"/>
    <property type="molecule type" value="Genomic_DNA"/>
</dbReference>
<organism evidence="3 4">
    <name type="scientific">Trichuris trichiura</name>
    <name type="common">Whipworm</name>
    <name type="synonym">Trichocephalus trichiurus</name>
    <dbReference type="NCBI Taxonomy" id="36087"/>
    <lineage>
        <taxon>Eukaryota</taxon>
        <taxon>Metazoa</taxon>
        <taxon>Ecdysozoa</taxon>
        <taxon>Nematoda</taxon>
        <taxon>Enoplea</taxon>
        <taxon>Dorylaimia</taxon>
        <taxon>Trichinellida</taxon>
        <taxon>Trichuridae</taxon>
        <taxon>Trichuris</taxon>
    </lineage>
</organism>
<proteinExistence type="predicted"/>
<dbReference type="AlphaFoldDB" id="A0A077YYW5"/>
<reference evidence="3" key="1">
    <citation type="submission" date="2014-01" db="EMBL/GenBank/DDBJ databases">
        <authorList>
            <person name="Aslett M."/>
        </authorList>
    </citation>
    <scope>NUCLEOTIDE SEQUENCE</scope>
</reference>
<evidence type="ECO:0000259" key="2">
    <source>
        <dbReference type="PROSITE" id="PS01186"/>
    </source>
</evidence>
<protein>
    <recommendedName>
        <fullName evidence="1 2">EGF-like domain-containing protein</fullName>
    </recommendedName>
</protein>
<reference evidence="3" key="2">
    <citation type="submission" date="2014-03" db="EMBL/GenBank/DDBJ databases">
        <title>The whipworm genome and dual-species transcriptomics of an intimate host-pathogen interaction.</title>
        <authorList>
            <person name="Foth B.J."/>
            <person name="Tsai I.J."/>
            <person name="Reid A.J."/>
            <person name="Bancroft A.J."/>
            <person name="Nichol S."/>
            <person name="Tracey A."/>
            <person name="Holroyd N."/>
            <person name="Cotton J.A."/>
            <person name="Stanley E.J."/>
            <person name="Zarowiecki M."/>
            <person name="Liu J.Z."/>
            <person name="Huckvale T."/>
            <person name="Cooper P.J."/>
            <person name="Grencis R.K."/>
            <person name="Berriman M."/>
        </authorList>
    </citation>
    <scope>NUCLEOTIDE SEQUENCE [LARGE SCALE GENOMIC DNA]</scope>
</reference>
<accession>A0A077YYW5</accession>
<gene>
    <name evidence="3" type="ORF">TTRE_0000122101</name>
</gene>
<feature type="domain" description="EGF-like" evidence="1 2">
    <location>
        <begin position="333"/>
        <end position="344"/>
    </location>
</feature>
<dbReference type="Proteomes" id="UP000030665">
    <property type="component" value="Unassembled WGS sequence"/>
</dbReference>
<name>A0A077YYW5_TRITR</name>
<keyword evidence="4" id="KW-1185">Reference proteome</keyword>
<evidence type="ECO:0000313" key="4">
    <source>
        <dbReference type="Proteomes" id="UP000030665"/>
    </source>
</evidence>
<sequence length="361" mass="41905">MELSPLKYGGYITQNGKCVSFVPKEKIPKCGRYLHECLQEFCATEFSEGHLMHWDPKDLAKIKDPAMDKWKEAVKILNGRILINRVTSVQRRRGQRDAWTNFDCINFETFCGKTCFPVEHCSWYTDGLNWHFGRWHNFYFISDFLGDLTPEHEQRRLEKIELPACRNAVLYHSPKKLPRVEDLYSCREKNFDYFACEHNKSAACEMKEERECHYNKQHNDCRLFKYKIIVPPGKQGRPCPTQKEEKCECPCSGTPEEWTQWSATCGVMSRSRYRPKDKMAADCKTDSKLCCKEEETHVGEDCKNYAFNTSINLREKPCKKGIKGVDAGGHLECVCDLGFTGVLCEAGKHYVILESAFVQFF</sequence>
<dbReference type="PROSITE" id="PS00022">
    <property type="entry name" value="EGF_1"/>
    <property type="match status" value="1"/>
</dbReference>
<evidence type="ECO:0000313" key="3">
    <source>
        <dbReference type="EMBL" id="CDW52959.1"/>
    </source>
</evidence>
<evidence type="ECO:0000259" key="1">
    <source>
        <dbReference type="PROSITE" id="PS00022"/>
    </source>
</evidence>
<dbReference type="InterPro" id="IPR000742">
    <property type="entry name" value="EGF"/>
</dbReference>